<evidence type="ECO:0000256" key="6">
    <source>
        <dbReference type="ARBA" id="ARBA00023136"/>
    </source>
</evidence>
<feature type="transmembrane region" description="Helical" evidence="7">
    <location>
        <begin position="153"/>
        <end position="186"/>
    </location>
</feature>
<evidence type="ECO:0000256" key="7">
    <source>
        <dbReference type="SAM" id="Phobius"/>
    </source>
</evidence>
<evidence type="ECO:0000256" key="3">
    <source>
        <dbReference type="ARBA" id="ARBA00022475"/>
    </source>
</evidence>
<reference evidence="8" key="1">
    <citation type="submission" date="2019-11" db="EMBL/GenBank/DDBJ databases">
        <authorList>
            <person name="Feng L."/>
        </authorList>
    </citation>
    <scope>NUCLEOTIDE SEQUENCE</scope>
    <source>
        <strain evidence="8">RtorquesLFYP15</strain>
    </source>
</reference>
<protein>
    <submittedName>
        <fullName evidence="8">Chromate transport protein</fullName>
    </submittedName>
</protein>
<name>A0A6N2YR62_9FIRM</name>
<comment type="similarity">
    <text evidence="2">Belongs to the chromate ion transporter (CHR) (TC 2.A.51) family.</text>
</comment>
<evidence type="ECO:0000256" key="4">
    <source>
        <dbReference type="ARBA" id="ARBA00022692"/>
    </source>
</evidence>
<evidence type="ECO:0000256" key="5">
    <source>
        <dbReference type="ARBA" id="ARBA00022989"/>
    </source>
</evidence>
<dbReference type="InterPro" id="IPR052518">
    <property type="entry name" value="CHR_Transporter"/>
</dbReference>
<dbReference type="Pfam" id="PF02417">
    <property type="entry name" value="Chromate_transp"/>
    <property type="match status" value="1"/>
</dbReference>
<dbReference type="RefSeq" id="WP_330646614.1">
    <property type="nucleotide sequence ID" value="NZ_CACRUQ010000003.1"/>
</dbReference>
<feature type="transmembrane region" description="Helical" evidence="7">
    <location>
        <begin position="86"/>
        <end position="108"/>
    </location>
</feature>
<feature type="transmembrane region" description="Helical" evidence="7">
    <location>
        <begin position="120"/>
        <end position="141"/>
    </location>
</feature>
<comment type="subcellular location">
    <subcellularLocation>
        <location evidence="1">Cell membrane</location>
        <topology evidence="1">Multi-pass membrane protein</topology>
    </subcellularLocation>
</comment>
<accession>A0A6N2YR62</accession>
<feature type="transmembrane region" description="Helical" evidence="7">
    <location>
        <begin position="20"/>
        <end position="39"/>
    </location>
</feature>
<evidence type="ECO:0000256" key="2">
    <source>
        <dbReference type="ARBA" id="ARBA00005262"/>
    </source>
</evidence>
<organism evidence="8">
    <name type="scientific">[Ruminococcus] torques</name>
    <dbReference type="NCBI Taxonomy" id="33039"/>
    <lineage>
        <taxon>Bacteria</taxon>
        <taxon>Bacillati</taxon>
        <taxon>Bacillota</taxon>
        <taxon>Clostridia</taxon>
        <taxon>Lachnospirales</taxon>
        <taxon>Lachnospiraceae</taxon>
        <taxon>Mediterraneibacter</taxon>
    </lineage>
</organism>
<gene>
    <name evidence="8" type="primary">chrA1_1</name>
    <name evidence="8" type="ORF">RTLFYP15_00484</name>
</gene>
<sequence length="202" mass="21968">MEEQQEKMQGKKQDKKLWKIFWSTFYLSAFTFGGGYVIVSLMKKKFVDEYHWIEEEEMLDLVAIAQSAPGAIAVNGAIVIGYKLAGIAGILTAIAGTVIPPFLIISILSAGYQAFRSNQIISLMLEGMQAGVGAVIASVTYDMGAGIVKKKDALSYVLMVGAFIASCIFEVNVVYVILICGIVGVLRALIEKKITRKGSEEK</sequence>
<keyword evidence="5 7" id="KW-1133">Transmembrane helix</keyword>
<dbReference type="EMBL" id="CACRUQ010000003">
    <property type="protein sequence ID" value="VYT69419.1"/>
    <property type="molecule type" value="Genomic_DNA"/>
</dbReference>
<evidence type="ECO:0000256" key="1">
    <source>
        <dbReference type="ARBA" id="ARBA00004651"/>
    </source>
</evidence>
<keyword evidence="4 7" id="KW-0812">Transmembrane</keyword>
<dbReference type="PANTHER" id="PTHR43663:SF1">
    <property type="entry name" value="CHROMATE TRANSPORTER"/>
    <property type="match status" value="1"/>
</dbReference>
<evidence type="ECO:0000313" key="8">
    <source>
        <dbReference type="EMBL" id="VYT69419.1"/>
    </source>
</evidence>
<dbReference type="GO" id="GO:0005886">
    <property type="term" value="C:plasma membrane"/>
    <property type="evidence" value="ECO:0007669"/>
    <property type="project" value="UniProtKB-SubCell"/>
</dbReference>
<dbReference type="PANTHER" id="PTHR43663">
    <property type="entry name" value="CHROMATE TRANSPORT PROTEIN-RELATED"/>
    <property type="match status" value="1"/>
</dbReference>
<dbReference type="AlphaFoldDB" id="A0A6N2YR62"/>
<dbReference type="InterPro" id="IPR003370">
    <property type="entry name" value="Chromate_transpt"/>
</dbReference>
<dbReference type="GO" id="GO:0015109">
    <property type="term" value="F:chromate transmembrane transporter activity"/>
    <property type="evidence" value="ECO:0007669"/>
    <property type="project" value="InterPro"/>
</dbReference>
<proteinExistence type="inferred from homology"/>
<keyword evidence="6 7" id="KW-0472">Membrane</keyword>
<keyword evidence="3" id="KW-1003">Cell membrane</keyword>